<reference evidence="1 2" key="1">
    <citation type="submission" date="2023-04" db="EMBL/GenBank/DDBJ databases">
        <title>Genome of Basidiobolus ranarum AG-B5.</title>
        <authorList>
            <person name="Stajich J.E."/>
            <person name="Carter-House D."/>
            <person name="Gryganskyi A."/>
        </authorList>
    </citation>
    <scope>NUCLEOTIDE SEQUENCE [LARGE SCALE GENOMIC DNA]</scope>
    <source>
        <strain evidence="1 2">AG-B5</strain>
    </source>
</reference>
<name>A0ABR2VKG8_9FUNG</name>
<accession>A0ABR2VKG8</accession>
<dbReference type="Proteomes" id="UP001479436">
    <property type="component" value="Unassembled WGS sequence"/>
</dbReference>
<sequence>MNQIVDLIKKVTKAPLTVTYVERSDLKHLEDMESSEFIHEHLGIEVENGQFQFAALDNSKYPDFKLSTLGEFLVANFSPTDHI</sequence>
<organism evidence="1 2">
    <name type="scientific">Basidiobolus ranarum</name>
    <dbReference type="NCBI Taxonomy" id="34480"/>
    <lineage>
        <taxon>Eukaryota</taxon>
        <taxon>Fungi</taxon>
        <taxon>Fungi incertae sedis</taxon>
        <taxon>Zoopagomycota</taxon>
        <taxon>Entomophthoromycotina</taxon>
        <taxon>Basidiobolomycetes</taxon>
        <taxon>Basidiobolales</taxon>
        <taxon>Basidiobolaceae</taxon>
        <taxon>Basidiobolus</taxon>
    </lineage>
</organism>
<gene>
    <name evidence="1" type="ORF">K7432_017386</name>
</gene>
<keyword evidence="2" id="KW-1185">Reference proteome</keyword>
<evidence type="ECO:0000313" key="2">
    <source>
        <dbReference type="Proteomes" id="UP001479436"/>
    </source>
</evidence>
<comment type="caution">
    <text evidence="1">The sequence shown here is derived from an EMBL/GenBank/DDBJ whole genome shotgun (WGS) entry which is preliminary data.</text>
</comment>
<dbReference type="EMBL" id="JASJQH010010582">
    <property type="protein sequence ID" value="KAK9670836.1"/>
    <property type="molecule type" value="Genomic_DNA"/>
</dbReference>
<proteinExistence type="predicted"/>
<evidence type="ECO:0000313" key="1">
    <source>
        <dbReference type="EMBL" id="KAK9670836.1"/>
    </source>
</evidence>
<protein>
    <submittedName>
        <fullName evidence="1">Uncharacterized protein</fullName>
    </submittedName>
</protein>